<evidence type="ECO:0000313" key="1">
    <source>
        <dbReference type="EMBL" id="QOW47233.1"/>
    </source>
</evidence>
<dbReference type="EMBL" id="CP048659">
    <property type="protein sequence ID" value="QOW47233.1"/>
    <property type="molecule type" value="Genomic_DNA"/>
</dbReference>
<sequence length="375" mass="40778">MTIVLKSNNVAKAAISDKHGLQVAQDWKVMLDFENNQYLEKSASDVLSRTITDLLSVENTNPIAYTKDGEYVVLADNTPRLSLNRNGTVFGLLEEATATNYYFPSDAPVSKTINLVQGSNTGPWIVKMVGAGSVKVTGSSITSSTSAEFTELQPGYFMADSPSAIAQVAVEVIGEVKHLSIMGSGFGPNGYTDNALIKTQFGTWWAASGVTKVRPEKVTQHLLNKKNFSIVFQCIDNDYLNFSFNDTVYKPLVELVNLSKHISIIKRKIGSAAAEEIAIRLFNNTEVVIPLTGTQKVSTIAISSGDNGLMFAVNGNVTNPSQVMKDFTVADILIGSSSQWISTIGVKAQGVFTKFAMYDRQLNSDELRVLSQSFQ</sequence>
<gene>
    <name evidence="1" type="ORF">G0028_15860</name>
</gene>
<protein>
    <submittedName>
        <fullName evidence="1">Uncharacterized protein</fullName>
    </submittedName>
</protein>
<dbReference type="AlphaFoldDB" id="A0A7S6VYJ5"/>
<dbReference type="Proteomes" id="UP000593966">
    <property type="component" value="Chromosome"/>
</dbReference>
<proteinExistence type="predicted"/>
<organism evidence="1 2">
    <name type="scientific">Acinetobacter piscicola</name>
    <dbReference type="NCBI Taxonomy" id="2006115"/>
    <lineage>
        <taxon>Bacteria</taxon>
        <taxon>Pseudomonadati</taxon>
        <taxon>Pseudomonadota</taxon>
        <taxon>Gammaproteobacteria</taxon>
        <taxon>Moraxellales</taxon>
        <taxon>Moraxellaceae</taxon>
        <taxon>Acinetobacter</taxon>
    </lineage>
</organism>
<keyword evidence="2" id="KW-1185">Reference proteome</keyword>
<dbReference type="RefSeq" id="WP_180045039.1">
    <property type="nucleotide sequence ID" value="NZ_CP048659.1"/>
</dbReference>
<reference evidence="1 2" key="1">
    <citation type="submission" date="2020-02" db="EMBL/GenBank/DDBJ databases">
        <title>Tigecycline-resistant Acinetobacter species from pigs and migratory birds.</title>
        <authorList>
            <person name="Chen C."/>
            <person name="Sun J."/>
            <person name="Liao X.-P."/>
            <person name="Liu Y.-H."/>
        </authorList>
    </citation>
    <scope>NUCLEOTIDE SEQUENCE [LARGE SCALE GENOMIC DNA]</scope>
    <source>
        <strain evidence="1 2">YH12207_T</strain>
    </source>
</reference>
<evidence type="ECO:0000313" key="2">
    <source>
        <dbReference type="Proteomes" id="UP000593966"/>
    </source>
</evidence>
<accession>A0A7S6VYJ5</accession>
<name>A0A7S6VYJ5_9GAMM</name>